<dbReference type="Pfam" id="PF08309">
    <property type="entry name" value="LVIVD"/>
    <property type="match status" value="3"/>
</dbReference>
<evidence type="ECO:0000313" key="3">
    <source>
        <dbReference type="Proteomes" id="UP001597139"/>
    </source>
</evidence>
<dbReference type="InterPro" id="IPR013211">
    <property type="entry name" value="LVIVD"/>
</dbReference>
<dbReference type="EMBL" id="JBHUCZ010000001">
    <property type="protein sequence ID" value="MFD1566369.1"/>
    <property type="molecule type" value="Genomic_DNA"/>
</dbReference>
<reference evidence="2 3" key="1">
    <citation type="journal article" date="2019" name="Int. J. Syst. Evol. Microbiol.">
        <title>The Global Catalogue of Microorganisms (GCM) 10K type strain sequencing project: providing services to taxonomists for standard genome sequencing and annotation.</title>
        <authorList>
            <consortium name="The Broad Institute Genomics Platform"/>
            <consortium name="The Broad Institute Genome Sequencing Center for Infectious Disease"/>
            <person name="Wu L."/>
            <person name="Ma J."/>
        </authorList>
    </citation>
    <scope>NUCLEOTIDE SEQUENCE [LARGE SCALE GENOMIC DNA]</scope>
    <source>
        <strain evidence="2 3">CGMCC 1.12859</strain>
    </source>
</reference>
<evidence type="ECO:0000313" key="2">
    <source>
        <dbReference type="EMBL" id="MFD1566369.1"/>
    </source>
</evidence>
<accession>A0ABD6BMK8</accession>
<evidence type="ECO:0000256" key="1">
    <source>
        <dbReference type="SAM" id="MobiDB-lite"/>
    </source>
</evidence>
<feature type="region of interest" description="Disordered" evidence="1">
    <location>
        <begin position="25"/>
        <end position="50"/>
    </location>
</feature>
<organism evidence="2 3">
    <name type="scientific">Halolamina litorea</name>
    <dbReference type="NCBI Taxonomy" id="1515593"/>
    <lineage>
        <taxon>Archaea</taxon>
        <taxon>Methanobacteriati</taxon>
        <taxon>Methanobacteriota</taxon>
        <taxon>Stenosarchaea group</taxon>
        <taxon>Halobacteria</taxon>
        <taxon>Halobacteriales</taxon>
        <taxon>Haloferacaceae</taxon>
    </lineage>
</organism>
<dbReference type="RefSeq" id="WP_267645650.1">
    <property type="nucleotide sequence ID" value="NZ_JANHGR010000001.1"/>
</dbReference>
<dbReference type="AlphaFoldDB" id="A0ABD6BMK8"/>
<keyword evidence="3" id="KW-1185">Reference proteome</keyword>
<comment type="caution">
    <text evidence="2">The sequence shown here is derived from an EMBL/GenBank/DDBJ whole genome shotgun (WGS) entry which is preliminary data.</text>
</comment>
<sequence length="475" mass="49453">MRRRDALRLLGGGFAGSLAVGSLPGSAAAHPTPAGTDATGTSAPRVDAGYGPLGRVELPGATEAVVSADGTTAFVAVGDGFAVVDVSDPAEPSVVAERRGINVSRDLLAGDLGRSFDSVTDVAVDGDTLVVVNDGGGISGALVVDVSDPESPEERAFHETTYRIHNCEVADGRAYLTADYSGGRLDVLDVAGEPERVGSWSITDHDESWGSVPNGARDVHDVTVQDGVAYLAHWDAGTWLVDLQDPDSPSPITHIGRDPDAVVDAYGRDADTAYSMPGNAHYAAVDEAGDLLAVGREARATETLPEGGPAGIDLYDVSSSSDPSHRATIVPPRDPDGRGGVWTTPHNFDLRNGVLYSSWYNGGVKRHDVSDPADPRELTWWADPPHAEFWAARAAVPGGSFVATSRGTGRSPARLYTFPDGPGETAWGYGEGIPEDLPTREPSTAAEVSAPGYGPLSALAGIGVAGALAWWRERS</sequence>
<protein>
    <submittedName>
        <fullName evidence="2">LVIVD repeat-containing protein</fullName>
    </submittedName>
</protein>
<dbReference type="SUPFAM" id="SSF101898">
    <property type="entry name" value="NHL repeat"/>
    <property type="match status" value="1"/>
</dbReference>
<dbReference type="Proteomes" id="UP001597139">
    <property type="component" value="Unassembled WGS sequence"/>
</dbReference>
<proteinExistence type="predicted"/>
<feature type="region of interest" description="Disordered" evidence="1">
    <location>
        <begin position="318"/>
        <end position="339"/>
    </location>
</feature>
<gene>
    <name evidence="2" type="ORF">ACFSAU_02605</name>
</gene>
<name>A0ABD6BMK8_9EURY</name>